<evidence type="ECO:0000256" key="8">
    <source>
        <dbReference type="ARBA" id="ARBA00023136"/>
    </source>
</evidence>
<keyword evidence="5 11" id="KW-1133">Transmembrane helix</keyword>
<dbReference type="GO" id="GO:0070679">
    <property type="term" value="F:inositol 1,4,5 trisphosphate binding"/>
    <property type="evidence" value="ECO:0007669"/>
    <property type="project" value="TreeGrafter"/>
</dbReference>
<feature type="compositionally biased region" description="Low complexity" evidence="10">
    <location>
        <begin position="667"/>
        <end position="676"/>
    </location>
</feature>
<feature type="compositionally biased region" description="Basic and acidic residues" evidence="10">
    <location>
        <begin position="688"/>
        <end position="706"/>
    </location>
</feature>
<evidence type="ECO:0000256" key="4">
    <source>
        <dbReference type="ARBA" id="ARBA00022737"/>
    </source>
</evidence>
<feature type="domain" description="Transient receptor ion channel" evidence="12">
    <location>
        <begin position="1"/>
        <end position="63"/>
    </location>
</feature>
<dbReference type="EnsemblMetazoa" id="LLOJ000286-RA">
    <property type="protein sequence ID" value="LLOJ000286-PA"/>
    <property type="gene ID" value="LLOJ000286"/>
</dbReference>
<dbReference type="GO" id="GO:0005886">
    <property type="term" value="C:plasma membrane"/>
    <property type="evidence" value="ECO:0007669"/>
    <property type="project" value="TreeGrafter"/>
</dbReference>
<dbReference type="VEuPathDB" id="VectorBase:LLONM1_003420"/>
<feature type="region of interest" description="Disordered" evidence="10">
    <location>
        <begin position="641"/>
        <end position="732"/>
    </location>
</feature>
<evidence type="ECO:0000256" key="7">
    <source>
        <dbReference type="ARBA" id="ARBA00023065"/>
    </source>
</evidence>
<keyword evidence="9" id="KW-0407">Ion channel</keyword>
<feature type="transmembrane region" description="Helical" evidence="11">
    <location>
        <begin position="157"/>
        <end position="177"/>
    </location>
</feature>
<feature type="transmembrane region" description="Helical" evidence="11">
    <location>
        <begin position="368"/>
        <end position="394"/>
    </location>
</feature>
<dbReference type="Pfam" id="PF00520">
    <property type="entry name" value="Ion_trans"/>
    <property type="match status" value="1"/>
</dbReference>
<protein>
    <recommendedName>
        <fullName evidence="12">Transient receptor ion channel domain-containing protein</fullName>
    </recommendedName>
</protein>
<organism evidence="13 14">
    <name type="scientific">Lutzomyia longipalpis</name>
    <name type="common">Sand fly</name>
    <dbReference type="NCBI Taxonomy" id="7200"/>
    <lineage>
        <taxon>Eukaryota</taxon>
        <taxon>Metazoa</taxon>
        <taxon>Ecdysozoa</taxon>
        <taxon>Arthropoda</taxon>
        <taxon>Hexapoda</taxon>
        <taxon>Insecta</taxon>
        <taxon>Pterygota</taxon>
        <taxon>Neoptera</taxon>
        <taxon>Endopterygota</taxon>
        <taxon>Diptera</taxon>
        <taxon>Nematocera</taxon>
        <taxon>Psychodoidea</taxon>
        <taxon>Psychodidae</taxon>
        <taxon>Lutzomyia</taxon>
        <taxon>Lutzomyia</taxon>
    </lineage>
</organism>
<evidence type="ECO:0000256" key="10">
    <source>
        <dbReference type="SAM" id="MobiDB-lite"/>
    </source>
</evidence>
<feature type="transmembrane region" description="Helical" evidence="11">
    <location>
        <begin position="280"/>
        <end position="298"/>
    </location>
</feature>
<dbReference type="PANTHER" id="PTHR10117">
    <property type="entry name" value="TRANSIENT RECEPTOR POTENTIAL CHANNEL"/>
    <property type="match status" value="1"/>
</dbReference>
<keyword evidence="3 11" id="KW-0812">Transmembrane</keyword>
<feature type="transmembrane region" description="Helical" evidence="11">
    <location>
        <begin position="327"/>
        <end position="348"/>
    </location>
</feature>
<evidence type="ECO:0000256" key="6">
    <source>
        <dbReference type="ARBA" id="ARBA00023043"/>
    </source>
</evidence>
<keyword evidence="7" id="KW-0406">Ion transport</keyword>
<dbReference type="GO" id="GO:0051480">
    <property type="term" value="P:regulation of cytosolic calcium ion concentration"/>
    <property type="evidence" value="ECO:0007669"/>
    <property type="project" value="TreeGrafter"/>
</dbReference>
<dbReference type="InterPro" id="IPR005821">
    <property type="entry name" value="Ion_trans_dom"/>
</dbReference>
<feature type="transmembrane region" description="Helical" evidence="11">
    <location>
        <begin position="241"/>
        <end position="260"/>
    </location>
</feature>
<sequence length="732" mass="83633">CGCDECVISSEKDSLRHSQSRINAYKALSSSSLIALSSRDPILTTFELSWELRRLSRMETEFRMEYNNMRKNCQEFSTSLLDHTRTSHELEIMLNFNGALGNENWEPGERQTLERLKLAIKYKEKQFVAHPNVQQLLAAIWYEGLPGFRRKGMVGQLMQVMKLGAMFPVYSVIYMLAPNSQMGKFMKKPFVKFICHSSSYAFFLLLLGLASQRVEYLILELIGTPWLLSLLNEWKKHERGAMPGFIECFVILYVISLIYGEMKALWEGGLVDYVQDLWNIVDFISNVFYVMWISLRFSSWYTVQKDAKAGLNPWYPREQWDPFDPMLISEGAFAAGMIFSFLKLVHIFSINPHLGPLQVSLGRMIIDIIKFFFIYTLVLFAFGCGLNQLMWYYADLEKNKCYHLSAEIPDFDNHEKACSIWRRFANLFETSQSLFWASFGLVDLMAFELQGIKSFTRFWALLMFGSYSVINIIVLLNMLIAMMSNSYQIISVKRILKDFQIGFVEGLLSECLNSSQGPKDVFTQIAKAIGGKGEKRSSGKDWNAVVSSGAAARDPIGNAQNFQMRRSKSSFRRHIMENADKGMSMDTEKILEINPKLSDVTPKTRVAYVKFMSKAMQKDGEGKSKELEKISELSQVTVKLHSEENLDKNKGNEEENEQSSSKKENDSGNSSNQQSQRKIRIKPILKNPIEKPPECNPSAKEEENTPKSDSSAVTGNETEFSTLDVKGLQENS</sequence>
<dbReference type="AlphaFoldDB" id="A0A1B0C8L4"/>
<evidence type="ECO:0000259" key="12">
    <source>
        <dbReference type="SMART" id="SM01420"/>
    </source>
</evidence>
<dbReference type="InterPro" id="IPR013555">
    <property type="entry name" value="TRP_dom"/>
</dbReference>
<feature type="compositionally biased region" description="Polar residues" evidence="10">
    <location>
        <begin position="707"/>
        <end position="721"/>
    </location>
</feature>
<accession>A0A1B0C8L4</accession>
<keyword evidence="2" id="KW-0813">Transport</keyword>
<evidence type="ECO:0000313" key="14">
    <source>
        <dbReference type="Proteomes" id="UP000092461"/>
    </source>
</evidence>
<dbReference type="NCBIfam" id="TIGR00870">
    <property type="entry name" value="trp"/>
    <property type="match status" value="1"/>
</dbReference>
<dbReference type="VEuPathDB" id="VectorBase:LLOJ000286"/>
<keyword evidence="4" id="KW-0677">Repeat</keyword>
<dbReference type="EMBL" id="AJWK01001043">
    <property type="status" value="NOT_ANNOTATED_CDS"/>
    <property type="molecule type" value="Genomic_DNA"/>
</dbReference>
<keyword evidence="6" id="KW-0040">ANK repeat</keyword>
<feature type="transmembrane region" description="Helical" evidence="11">
    <location>
        <begin position="189"/>
        <end position="210"/>
    </location>
</feature>
<evidence type="ECO:0000256" key="1">
    <source>
        <dbReference type="ARBA" id="ARBA00004141"/>
    </source>
</evidence>
<dbReference type="InterPro" id="IPR002153">
    <property type="entry name" value="TRPC_channel"/>
</dbReference>
<evidence type="ECO:0000256" key="2">
    <source>
        <dbReference type="ARBA" id="ARBA00022448"/>
    </source>
</evidence>
<reference evidence="13" key="1">
    <citation type="submission" date="2020-05" db="UniProtKB">
        <authorList>
            <consortium name="EnsemblMetazoa"/>
        </authorList>
    </citation>
    <scope>IDENTIFICATION</scope>
    <source>
        <strain evidence="13">Jacobina</strain>
    </source>
</reference>
<dbReference type="Proteomes" id="UP000092461">
    <property type="component" value="Unassembled WGS sequence"/>
</dbReference>
<name>A0A1B0C8L4_LUTLO</name>
<dbReference type="SMART" id="SM01420">
    <property type="entry name" value="TRP_2"/>
    <property type="match status" value="1"/>
</dbReference>
<evidence type="ECO:0000256" key="3">
    <source>
        <dbReference type="ARBA" id="ARBA00022692"/>
    </source>
</evidence>
<dbReference type="EMBL" id="AJWK01001044">
    <property type="status" value="NOT_ANNOTATED_CDS"/>
    <property type="molecule type" value="Genomic_DNA"/>
</dbReference>
<dbReference type="PANTHER" id="PTHR10117:SF51">
    <property type="entry name" value="TRANSIENT RECEPTOR POTENTIAL PROTEIN"/>
    <property type="match status" value="1"/>
</dbReference>
<keyword evidence="8 11" id="KW-0472">Membrane</keyword>
<evidence type="ECO:0000313" key="13">
    <source>
        <dbReference type="EnsemblMetazoa" id="LLOJ000286-PA"/>
    </source>
</evidence>
<keyword evidence="14" id="KW-1185">Reference proteome</keyword>
<dbReference type="GO" id="GO:0015279">
    <property type="term" value="F:store-operated calcium channel activity"/>
    <property type="evidence" value="ECO:0007669"/>
    <property type="project" value="TreeGrafter"/>
</dbReference>
<feature type="transmembrane region" description="Helical" evidence="11">
    <location>
        <begin position="216"/>
        <end position="234"/>
    </location>
</feature>
<feature type="transmembrane region" description="Helical" evidence="11">
    <location>
        <begin position="458"/>
        <end position="480"/>
    </location>
</feature>
<evidence type="ECO:0000256" key="11">
    <source>
        <dbReference type="SAM" id="Phobius"/>
    </source>
</evidence>
<evidence type="ECO:0000256" key="9">
    <source>
        <dbReference type="ARBA" id="ARBA00023303"/>
    </source>
</evidence>
<comment type="subcellular location">
    <subcellularLocation>
        <location evidence="1">Membrane</location>
        <topology evidence="1">Multi-pass membrane protein</topology>
    </subcellularLocation>
</comment>
<dbReference type="GO" id="GO:0034703">
    <property type="term" value="C:cation channel complex"/>
    <property type="evidence" value="ECO:0007669"/>
    <property type="project" value="TreeGrafter"/>
</dbReference>
<feature type="compositionally biased region" description="Basic and acidic residues" evidence="10">
    <location>
        <begin position="641"/>
        <end position="653"/>
    </location>
</feature>
<dbReference type="Pfam" id="PF08344">
    <property type="entry name" value="TRP_2"/>
    <property type="match status" value="1"/>
</dbReference>
<proteinExistence type="predicted"/>
<evidence type="ECO:0000256" key="5">
    <source>
        <dbReference type="ARBA" id="ARBA00022989"/>
    </source>
</evidence>